<dbReference type="InterPro" id="IPR051345">
    <property type="entry name" value="Importin_beta-like_NTR"/>
</dbReference>
<protein>
    <submittedName>
        <fullName evidence="2">Importin N-terminal domain-containing protein</fullName>
    </submittedName>
</protein>
<dbReference type="Gene3D" id="1.25.10.10">
    <property type="entry name" value="Leucine-rich Repeat Variant"/>
    <property type="match status" value="1"/>
</dbReference>
<dbReference type="STRING" id="6313.A0A0K0CYC4"/>
<dbReference type="SUPFAM" id="SSF48371">
    <property type="entry name" value="ARM repeat"/>
    <property type="match status" value="1"/>
</dbReference>
<reference evidence="2" key="2">
    <citation type="submission" date="2017-02" db="UniProtKB">
        <authorList>
            <consortium name="WormBaseParasite"/>
        </authorList>
    </citation>
    <scope>IDENTIFICATION</scope>
</reference>
<name>A0A0K0CYC4_ANGCA</name>
<dbReference type="InterPro" id="IPR011989">
    <property type="entry name" value="ARM-like"/>
</dbReference>
<dbReference type="Proteomes" id="UP000035642">
    <property type="component" value="Unassembled WGS sequence"/>
</dbReference>
<dbReference type="AlphaFoldDB" id="A0A0K0CYC4"/>
<reference evidence="1" key="1">
    <citation type="submission" date="2012-09" db="EMBL/GenBank/DDBJ databases">
        <authorList>
            <person name="Martin A.A."/>
        </authorList>
    </citation>
    <scope>NUCLEOTIDE SEQUENCE</scope>
</reference>
<evidence type="ECO:0000313" key="1">
    <source>
        <dbReference type="Proteomes" id="UP000035642"/>
    </source>
</evidence>
<dbReference type="PANTHER" id="PTHR12363">
    <property type="entry name" value="TRANSPORTIN 3 AND IMPORTIN 13"/>
    <property type="match status" value="1"/>
</dbReference>
<proteinExistence type="predicted"/>
<dbReference type="GO" id="GO:0005737">
    <property type="term" value="C:cytoplasm"/>
    <property type="evidence" value="ECO:0007669"/>
    <property type="project" value="TreeGrafter"/>
</dbReference>
<dbReference type="PANTHER" id="PTHR12363:SF42">
    <property type="entry name" value="TRANSPORTIN-3"/>
    <property type="match status" value="1"/>
</dbReference>
<evidence type="ECO:0000313" key="2">
    <source>
        <dbReference type="WBParaSite" id="ACAC_0000263301-mRNA-1"/>
    </source>
</evidence>
<dbReference type="GO" id="GO:0006606">
    <property type="term" value="P:protein import into nucleus"/>
    <property type="evidence" value="ECO:0007669"/>
    <property type="project" value="TreeGrafter"/>
</dbReference>
<sequence>LCDRILCERRDPLACCFAAQTLRQKIMKSLGELPRESYLPLRESLISHLSQIDVSSHDQVADATATQLCLAVADLYIQVPEWNNWVTDLLNRCVL</sequence>
<organism evidence="1 2">
    <name type="scientific">Angiostrongylus cantonensis</name>
    <name type="common">Rat lungworm</name>
    <dbReference type="NCBI Taxonomy" id="6313"/>
    <lineage>
        <taxon>Eukaryota</taxon>
        <taxon>Metazoa</taxon>
        <taxon>Ecdysozoa</taxon>
        <taxon>Nematoda</taxon>
        <taxon>Chromadorea</taxon>
        <taxon>Rhabditida</taxon>
        <taxon>Rhabditina</taxon>
        <taxon>Rhabditomorpha</taxon>
        <taxon>Strongyloidea</taxon>
        <taxon>Metastrongylidae</taxon>
        <taxon>Angiostrongylus</taxon>
    </lineage>
</organism>
<dbReference type="WBParaSite" id="ACAC_0000263301-mRNA-1">
    <property type="protein sequence ID" value="ACAC_0000263301-mRNA-1"/>
    <property type="gene ID" value="ACAC_0000263301"/>
</dbReference>
<accession>A0A0K0CYC4</accession>
<dbReference type="InterPro" id="IPR016024">
    <property type="entry name" value="ARM-type_fold"/>
</dbReference>
<keyword evidence="1" id="KW-1185">Reference proteome</keyword>